<comment type="similarity">
    <text evidence="1">Belongs to the bacterial solute-binding protein 9 family.</text>
</comment>
<gene>
    <name evidence="4" type="ORF">I8J30_09665</name>
</gene>
<dbReference type="SUPFAM" id="SSF53807">
    <property type="entry name" value="Helical backbone' metal receptor"/>
    <property type="match status" value="1"/>
</dbReference>
<name>A0ABS5CAE1_9BACL</name>
<dbReference type="Proteomes" id="UP000673394">
    <property type="component" value="Unassembled WGS sequence"/>
</dbReference>
<evidence type="ECO:0000313" key="4">
    <source>
        <dbReference type="EMBL" id="MBP3962965.1"/>
    </source>
</evidence>
<evidence type="ECO:0000256" key="2">
    <source>
        <dbReference type="ARBA" id="ARBA00022448"/>
    </source>
</evidence>
<accession>A0ABS5CAE1</accession>
<proteinExistence type="inferred from homology"/>
<keyword evidence="5" id="KW-1185">Reference proteome</keyword>
<dbReference type="EMBL" id="JAGKSP010000003">
    <property type="protein sequence ID" value="MBP3962965.1"/>
    <property type="molecule type" value="Genomic_DNA"/>
</dbReference>
<dbReference type="PANTHER" id="PTHR42953">
    <property type="entry name" value="HIGH-AFFINITY ZINC UPTAKE SYSTEM PROTEIN ZNUA-RELATED"/>
    <property type="match status" value="1"/>
</dbReference>
<evidence type="ECO:0000313" key="5">
    <source>
        <dbReference type="Proteomes" id="UP000673394"/>
    </source>
</evidence>
<dbReference type="Pfam" id="PF01297">
    <property type="entry name" value="ZnuA"/>
    <property type="match status" value="1"/>
</dbReference>
<keyword evidence="3" id="KW-0732">Signal</keyword>
<evidence type="ECO:0000256" key="3">
    <source>
        <dbReference type="ARBA" id="ARBA00022729"/>
    </source>
</evidence>
<dbReference type="PANTHER" id="PTHR42953:SF3">
    <property type="entry name" value="HIGH-AFFINITY ZINC UPTAKE SYSTEM PROTEIN ZNUA"/>
    <property type="match status" value="1"/>
</dbReference>
<dbReference type="InterPro" id="IPR050492">
    <property type="entry name" value="Bact_metal-bind_prot9"/>
</dbReference>
<dbReference type="InterPro" id="IPR006127">
    <property type="entry name" value="ZnuA-like"/>
</dbReference>
<evidence type="ECO:0000256" key="1">
    <source>
        <dbReference type="ARBA" id="ARBA00011028"/>
    </source>
</evidence>
<comment type="caution">
    <text evidence="4">The sequence shown here is derived from an EMBL/GenBank/DDBJ whole genome shotgun (WGS) entry which is preliminary data.</text>
</comment>
<organism evidence="4 5">
    <name type="scientific">Paenibacillus lignilyticus</name>
    <dbReference type="NCBI Taxonomy" id="1172615"/>
    <lineage>
        <taxon>Bacteria</taxon>
        <taxon>Bacillati</taxon>
        <taxon>Bacillota</taxon>
        <taxon>Bacilli</taxon>
        <taxon>Bacillales</taxon>
        <taxon>Paenibacillaceae</taxon>
        <taxon>Paenibacillus</taxon>
    </lineage>
</organism>
<sequence>MSEELTKRTMKYPSRSSWWGEEYGLKQIPIAGLSPEQEPSPEEMAKVVEFAKKHQVKTIFFETLVEPKVAQVVSNEIGAKTDVLNPLEGLTDDDLNHNRNYMSVMQQNLEALQRALK</sequence>
<protein>
    <submittedName>
        <fullName evidence="4">Zinc ABC transporter substrate-binding protein</fullName>
    </submittedName>
</protein>
<reference evidence="4 5" key="1">
    <citation type="submission" date="2021-04" db="EMBL/GenBank/DDBJ databases">
        <title>Paenibacillus sp. DLE-14 whole genome sequence.</title>
        <authorList>
            <person name="Ham Y.J."/>
        </authorList>
    </citation>
    <scope>NUCLEOTIDE SEQUENCE [LARGE SCALE GENOMIC DNA]</scope>
    <source>
        <strain evidence="4 5">DLE-14</strain>
    </source>
</reference>
<keyword evidence="2" id="KW-0813">Transport</keyword>
<dbReference type="Gene3D" id="3.40.50.1980">
    <property type="entry name" value="Nitrogenase molybdenum iron protein domain"/>
    <property type="match status" value="1"/>
</dbReference>